<evidence type="ECO:0000256" key="5">
    <source>
        <dbReference type="ARBA" id="ARBA00022723"/>
    </source>
</evidence>
<keyword evidence="12 14" id="KW-0539">Nucleus</keyword>
<evidence type="ECO:0000313" key="17">
    <source>
        <dbReference type="Proteomes" id="UP000019384"/>
    </source>
</evidence>
<dbReference type="OrthoDB" id="17307at2759"/>
<keyword evidence="17" id="KW-1185">Reference proteome</keyword>
<dbReference type="PANTHER" id="PTHR12831:SF0">
    <property type="entry name" value="GENERAL TRANSCRIPTION FACTOR IIH SUBUNIT 3"/>
    <property type="match status" value="1"/>
</dbReference>
<keyword evidence="11 14" id="KW-0234">DNA repair</keyword>
<comment type="subcellular location">
    <subcellularLocation>
        <location evidence="2 14">Nucleus</location>
    </subcellularLocation>
</comment>
<dbReference type="GO" id="GO:0000112">
    <property type="term" value="C:nucleotide-excision repair factor 3 complex"/>
    <property type="evidence" value="ECO:0007669"/>
    <property type="project" value="EnsemblFungi"/>
</dbReference>
<dbReference type="GeneID" id="34518943"/>
<dbReference type="GO" id="GO:0006367">
    <property type="term" value="P:transcription initiation at RNA polymerase II promoter"/>
    <property type="evidence" value="ECO:0007669"/>
    <property type="project" value="EnsemblFungi"/>
</dbReference>
<dbReference type="HOGENOM" id="CLU_040211_0_0_1"/>
<accession>W6MI54</accession>
<evidence type="ECO:0000256" key="8">
    <source>
        <dbReference type="ARBA" id="ARBA00022833"/>
    </source>
</evidence>
<dbReference type="InterPro" id="IPR036465">
    <property type="entry name" value="vWFA_dom_sf"/>
</dbReference>
<dbReference type="GO" id="GO:0006355">
    <property type="term" value="P:regulation of DNA-templated transcription"/>
    <property type="evidence" value="ECO:0007669"/>
    <property type="project" value="InterPro"/>
</dbReference>
<evidence type="ECO:0000256" key="12">
    <source>
        <dbReference type="ARBA" id="ARBA00023242"/>
    </source>
</evidence>
<keyword evidence="6 14" id="KW-0227">DNA damage</keyword>
<evidence type="ECO:0000256" key="2">
    <source>
        <dbReference type="ARBA" id="ARBA00004123"/>
    </source>
</evidence>
<comment type="function">
    <text evidence="1 14">Component of the general transcription and DNA repair factor IIH (TFIIH) core complex, which is involved in general and transcription-coupled nucleotide excision repair (NER) of damaged DNA and, when complexed to TFIIK, in RNA transcription by RNA polymerase II. In NER, TFIIH acts by opening DNA around the lesion to allow the excision of the damaged oligonucleotide and its replacement by a new DNA fragment. In transcription, TFIIH has an essential role in transcription initiation. When the pre-initiation complex (PIC) has been established, TFIIH is required for promoter opening and promoter escape. Phosphorylation of the C-terminal tail (CTD) of the largest subunit of RNA polymerase II by the kinase module TFIIK controls the initiation of transcription.</text>
</comment>
<dbReference type="STRING" id="1382522.W6MI54"/>
<dbReference type="Gene3D" id="3.40.50.410">
    <property type="entry name" value="von Willebrand factor, type A domain"/>
    <property type="match status" value="1"/>
</dbReference>
<feature type="region of interest" description="Disordered" evidence="15">
    <location>
        <begin position="333"/>
        <end position="358"/>
    </location>
</feature>
<evidence type="ECO:0000256" key="15">
    <source>
        <dbReference type="SAM" id="MobiDB-lite"/>
    </source>
</evidence>
<evidence type="ECO:0000256" key="7">
    <source>
        <dbReference type="ARBA" id="ARBA00022771"/>
    </source>
</evidence>
<proteinExistence type="inferred from homology"/>
<dbReference type="PANTHER" id="PTHR12831">
    <property type="entry name" value="TRANSCRIPTION INITIATION FACTOR IIH TFIIH , POLYPEPTIDE 3-RELATED"/>
    <property type="match status" value="1"/>
</dbReference>
<comment type="similarity">
    <text evidence="3 14">Belongs to the TFB4 family.</text>
</comment>
<evidence type="ECO:0000256" key="9">
    <source>
        <dbReference type="ARBA" id="ARBA00023015"/>
    </source>
</evidence>
<dbReference type="GO" id="GO:0006289">
    <property type="term" value="P:nucleotide-excision repair"/>
    <property type="evidence" value="ECO:0007669"/>
    <property type="project" value="UniProtKB-UniRule"/>
</dbReference>
<evidence type="ECO:0000256" key="14">
    <source>
        <dbReference type="RuleBase" id="RU368090"/>
    </source>
</evidence>
<name>W6MI54_9ASCO</name>
<keyword evidence="10 14" id="KW-0804">Transcription</keyword>
<dbReference type="InterPro" id="IPR004600">
    <property type="entry name" value="TFIIH_Tfb4/GTF2H3"/>
</dbReference>
<keyword evidence="7 14" id="KW-0863">Zinc-finger</keyword>
<evidence type="ECO:0000313" key="16">
    <source>
        <dbReference type="EMBL" id="CDK25543.1"/>
    </source>
</evidence>
<evidence type="ECO:0000256" key="13">
    <source>
        <dbReference type="ARBA" id="ARBA00033341"/>
    </source>
</evidence>
<dbReference type="GO" id="GO:0008270">
    <property type="term" value="F:zinc ion binding"/>
    <property type="evidence" value="ECO:0007669"/>
    <property type="project" value="UniProtKB-KW"/>
</dbReference>
<keyword evidence="5 14" id="KW-0479">Metal-binding</keyword>
<dbReference type="Pfam" id="PF03850">
    <property type="entry name" value="Tfb4"/>
    <property type="match status" value="1"/>
</dbReference>
<evidence type="ECO:0000256" key="11">
    <source>
        <dbReference type="ARBA" id="ARBA00023204"/>
    </source>
</evidence>
<evidence type="ECO:0000256" key="10">
    <source>
        <dbReference type="ARBA" id="ARBA00023163"/>
    </source>
</evidence>
<gene>
    <name evidence="16" type="ORF">KUCA_T00001513001</name>
</gene>
<protein>
    <recommendedName>
        <fullName evidence="4 14">General transcription and DNA repair factor IIH subunit TFB4</fullName>
        <shortName evidence="14">TFIIH subunit TFB4</shortName>
    </recommendedName>
    <alternativeName>
        <fullName evidence="13 14">RNA polymerase II transcription factor B subunit 4</fullName>
    </alternativeName>
</protein>
<dbReference type="EMBL" id="HG793126">
    <property type="protein sequence ID" value="CDK25543.1"/>
    <property type="molecule type" value="Genomic_DNA"/>
</dbReference>
<dbReference type="GO" id="GO:0005675">
    <property type="term" value="C:transcription factor TFIIH holo complex"/>
    <property type="evidence" value="ECO:0007669"/>
    <property type="project" value="UniProtKB-UniRule"/>
</dbReference>
<dbReference type="AlphaFoldDB" id="W6MI54"/>
<sequence length="358" mass="39527">MDAIADRAFENVPSGNVLKEQDETPSLLTVILDLNPLQWRSLKADITLKDISKSLLVMLNSHLSLNSSNTVAVLSSNSYKSGAQWIYPKPLETDDTETAKQRSHAHLVNPTMYRGFRIINDSVLEEISSILDMEPDRFQDIGKRGKDDSKGKVKGTLVGALSMALTYINRVQNTNDSTSIKSRILIVSTSDDLTLPYISMMNCTFAAQKMKVSIDVCKLGTDSTFLQQACDSTNGVYMYINHPSGLIQYLTTALFIDPSLRPIMVLPTNTNIDFRASCFLTSKIIDIGFVCSVCLCILSIVPHDEKCPICHSQFDPKIVKTLKAKPRTLPLIRKKRKLDSGAGASEETDTSRAATPAK</sequence>
<keyword evidence="9 14" id="KW-0805">Transcription regulation</keyword>
<organism evidence="16 17">
    <name type="scientific">Kuraishia capsulata CBS 1993</name>
    <dbReference type="NCBI Taxonomy" id="1382522"/>
    <lineage>
        <taxon>Eukaryota</taxon>
        <taxon>Fungi</taxon>
        <taxon>Dikarya</taxon>
        <taxon>Ascomycota</taxon>
        <taxon>Saccharomycotina</taxon>
        <taxon>Pichiomycetes</taxon>
        <taxon>Pichiales</taxon>
        <taxon>Pichiaceae</taxon>
        <taxon>Kuraishia</taxon>
    </lineage>
</organism>
<comment type="subunit">
    <text evidence="14">Component of the 7-subunit TFIIH core complex composed of XPB/SSL2, XPD/RAD3, SSL1, TFB1, TFB2, TFB4 and TFB5, which is active in NER. The core complex associates with the 3-subunit CTD-kinase module TFIIK composed of CCL1, KIN28 and TFB3 to form the 10-subunit holoenzyme (holo-TFIIH) active in transcription.</text>
</comment>
<dbReference type="GO" id="GO:0000439">
    <property type="term" value="C:transcription factor TFIIH core complex"/>
    <property type="evidence" value="ECO:0007669"/>
    <property type="project" value="UniProtKB-UniRule"/>
</dbReference>
<reference evidence="16" key="1">
    <citation type="submission" date="2013-12" db="EMBL/GenBank/DDBJ databases">
        <authorList>
            <person name="Genoscope - CEA"/>
        </authorList>
    </citation>
    <scope>NUCLEOTIDE SEQUENCE</scope>
    <source>
        <strain evidence="16">CBS 1993</strain>
    </source>
</reference>
<evidence type="ECO:0000256" key="4">
    <source>
        <dbReference type="ARBA" id="ARBA00021280"/>
    </source>
</evidence>
<dbReference type="RefSeq" id="XP_022457555.1">
    <property type="nucleotide sequence ID" value="XM_022603701.1"/>
</dbReference>
<evidence type="ECO:0000256" key="6">
    <source>
        <dbReference type="ARBA" id="ARBA00022763"/>
    </source>
</evidence>
<evidence type="ECO:0000256" key="3">
    <source>
        <dbReference type="ARBA" id="ARBA00005273"/>
    </source>
</evidence>
<dbReference type="Proteomes" id="UP000019384">
    <property type="component" value="Unassembled WGS sequence"/>
</dbReference>
<reference evidence="16" key="2">
    <citation type="submission" date="2014-02" db="EMBL/GenBank/DDBJ databases">
        <title>Complete DNA sequence of /Kuraishia capsulata/ illustrates novel genomic features among budding yeasts (/Saccharomycotina/).</title>
        <authorList>
            <person name="Morales L."/>
            <person name="Noel B."/>
            <person name="Porcel B."/>
            <person name="Marcet-Houben M."/>
            <person name="Hullo M-F."/>
            <person name="Sacerdot C."/>
            <person name="Tekaia F."/>
            <person name="Leh-Louis V."/>
            <person name="Despons L."/>
            <person name="Khanna V."/>
            <person name="Aury J-M."/>
            <person name="Barbe V."/>
            <person name="Couloux A."/>
            <person name="Labadie K."/>
            <person name="Pelletier E."/>
            <person name="Souciet J-L."/>
            <person name="Boekhout T."/>
            <person name="Gabaldon T."/>
            <person name="Wincker P."/>
            <person name="Dujon B."/>
        </authorList>
    </citation>
    <scope>NUCLEOTIDE SEQUENCE</scope>
    <source>
        <strain evidence="16">CBS 1993</strain>
    </source>
</reference>
<evidence type="ECO:0000256" key="1">
    <source>
        <dbReference type="ARBA" id="ARBA00002817"/>
    </source>
</evidence>
<keyword evidence="8 14" id="KW-0862">Zinc</keyword>